<sequence>MLVDINLLPQKERDRPAFLIAALSVLLLGLVVFAALFFMAKSEKTEQAVLAAQSAELATQQAEIRAQLEATAGLNEEQQLKATVDWAESYQYDTIPLLEELAALLPARGFFDQIGFAEPNTATLTVQFDATRDAAYYLAQLKGSELLDFASLDSVESQSDLLTEDEEGETKNEDEPIETPRYLATYTLVFVDDRLPVLDAEGNIIEEPVEETPAADAEENVEADVDVEVEVIEETETTPEETEGDTNE</sequence>
<reference evidence="3 4" key="1">
    <citation type="submission" date="2018-06" db="EMBL/GenBank/DDBJ databases">
        <title>The draft genome sequences of strains SCU63 and S1.</title>
        <authorList>
            <person name="Gan L."/>
        </authorList>
    </citation>
    <scope>NUCLEOTIDE SEQUENCE [LARGE SCALE GENOMIC DNA]</scope>
    <source>
        <strain evidence="3 4">SCU63</strain>
    </source>
</reference>
<dbReference type="Proteomes" id="UP000251002">
    <property type="component" value="Unassembled WGS sequence"/>
</dbReference>
<keyword evidence="2" id="KW-0812">Transmembrane</keyword>
<keyword evidence="2" id="KW-1133">Transmembrane helix</keyword>
<feature type="transmembrane region" description="Helical" evidence="2">
    <location>
        <begin position="17"/>
        <end position="38"/>
    </location>
</feature>
<organism evidence="3 4">
    <name type="scientific">Planococcus halotolerans</name>
    <dbReference type="NCBI Taxonomy" id="2233542"/>
    <lineage>
        <taxon>Bacteria</taxon>
        <taxon>Bacillati</taxon>
        <taxon>Bacillota</taxon>
        <taxon>Bacilli</taxon>
        <taxon>Bacillales</taxon>
        <taxon>Caryophanaceae</taxon>
        <taxon>Planococcus</taxon>
    </lineage>
</organism>
<name>A0A365KTS6_9BACL</name>
<feature type="region of interest" description="Disordered" evidence="1">
    <location>
        <begin position="158"/>
        <end position="179"/>
    </location>
</feature>
<gene>
    <name evidence="3" type="ORF">DP120_10990</name>
</gene>
<comment type="caution">
    <text evidence="3">The sequence shown here is derived from an EMBL/GenBank/DDBJ whole genome shotgun (WGS) entry which is preliminary data.</text>
</comment>
<evidence type="ECO:0000256" key="1">
    <source>
        <dbReference type="SAM" id="MobiDB-lite"/>
    </source>
</evidence>
<evidence type="ECO:0000256" key="2">
    <source>
        <dbReference type="SAM" id="Phobius"/>
    </source>
</evidence>
<feature type="region of interest" description="Disordered" evidence="1">
    <location>
        <begin position="204"/>
        <end position="226"/>
    </location>
</feature>
<dbReference type="EMBL" id="QLZR01000004">
    <property type="protein sequence ID" value="RAZ76558.1"/>
    <property type="molecule type" value="Genomic_DNA"/>
</dbReference>
<dbReference type="AlphaFoldDB" id="A0A365KTS6"/>
<protein>
    <submittedName>
        <fullName evidence="3">Fimbrial assembly protein</fullName>
    </submittedName>
</protein>
<keyword evidence="2" id="KW-0472">Membrane</keyword>
<proteinExistence type="predicted"/>
<accession>A0A365KTS6</accession>
<dbReference type="RefSeq" id="WP_112223733.1">
    <property type="nucleotide sequence ID" value="NZ_CP047673.1"/>
</dbReference>
<feature type="compositionally biased region" description="Acidic residues" evidence="1">
    <location>
        <begin position="216"/>
        <end position="226"/>
    </location>
</feature>
<evidence type="ECO:0000313" key="3">
    <source>
        <dbReference type="EMBL" id="RAZ76558.1"/>
    </source>
</evidence>
<keyword evidence="4" id="KW-1185">Reference proteome</keyword>
<evidence type="ECO:0000313" key="4">
    <source>
        <dbReference type="Proteomes" id="UP000251002"/>
    </source>
</evidence>